<evidence type="ECO:0000256" key="1">
    <source>
        <dbReference type="SAM" id="MobiDB-lite"/>
    </source>
</evidence>
<keyword evidence="3" id="KW-1185">Reference proteome</keyword>
<dbReference type="AlphaFoldDB" id="A0A2T7PXC6"/>
<organism evidence="2 3">
    <name type="scientific">Pomacea canaliculata</name>
    <name type="common">Golden apple snail</name>
    <dbReference type="NCBI Taxonomy" id="400727"/>
    <lineage>
        <taxon>Eukaryota</taxon>
        <taxon>Metazoa</taxon>
        <taxon>Spiralia</taxon>
        <taxon>Lophotrochozoa</taxon>
        <taxon>Mollusca</taxon>
        <taxon>Gastropoda</taxon>
        <taxon>Caenogastropoda</taxon>
        <taxon>Architaenioglossa</taxon>
        <taxon>Ampullarioidea</taxon>
        <taxon>Ampullariidae</taxon>
        <taxon>Pomacea</taxon>
    </lineage>
</organism>
<protein>
    <submittedName>
        <fullName evidence="2">Uncharacterized protein</fullName>
    </submittedName>
</protein>
<dbReference type="EMBL" id="PZQS01000001">
    <property type="protein sequence ID" value="PVD38037.1"/>
    <property type="molecule type" value="Genomic_DNA"/>
</dbReference>
<feature type="compositionally biased region" description="Basic and acidic residues" evidence="1">
    <location>
        <begin position="113"/>
        <end position="129"/>
    </location>
</feature>
<reference evidence="2 3" key="1">
    <citation type="submission" date="2018-04" db="EMBL/GenBank/DDBJ databases">
        <title>The genome of golden apple snail Pomacea canaliculata provides insight into stress tolerance and invasive adaptation.</title>
        <authorList>
            <person name="Liu C."/>
            <person name="Liu B."/>
            <person name="Ren Y."/>
            <person name="Zhang Y."/>
            <person name="Wang H."/>
            <person name="Li S."/>
            <person name="Jiang F."/>
            <person name="Yin L."/>
            <person name="Zhang G."/>
            <person name="Qian W."/>
            <person name="Fan W."/>
        </authorList>
    </citation>
    <scope>NUCLEOTIDE SEQUENCE [LARGE SCALE GENOMIC DNA]</scope>
    <source>
        <strain evidence="2">SZHN2017</strain>
        <tissue evidence="2">Muscle</tissue>
    </source>
</reference>
<comment type="caution">
    <text evidence="2">The sequence shown here is derived from an EMBL/GenBank/DDBJ whole genome shotgun (WGS) entry which is preliminary data.</text>
</comment>
<proteinExistence type="predicted"/>
<accession>A0A2T7PXC6</accession>
<evidence type="ECO:0000313" key="3">
    <source>
        <dbReference type="Proteomes" id="UP000245119"/>
    </source>
</evidence>
<gene>
    <name evidence="2" type="ORF">C0Q70_00647</name>
</gene>
<feature type="region of interest" description="Disordered" evidence="1">
    <location>
        <begin position="83"/>
        <end position="145"/>
    </location>
</feature>
<name>A0A2T7PXC6_POMCA</name>
<sequence length="145" mass="15834">MTTQHEALDPFHSSLVLELPSVKSPVADLIVVTRSAGLSSGQEQVGLHAASENKTRGSVPSVHATLLAYVQFFERMDQQSHLALSPPLPWPRLAPRQGHKGEDRGFDAGNETALDKNSQRVQEEEKECPGRAWAGSGRKREGDLN</sequence>
<evidence type="ECO:0000313" key="2">
    <source>
        <dbReference type="EMBL" id="PVD38037.1"/>
    </source>
</evidence>
<dbReference type="Proteomes" id="UP000245119">
    <property type="component" value="Linkage Group LG1"/>
</dbReference>